<feature type="compositionally biased region" description="Acidic residues" evidence="19">
    <location>
        <begin position="152"/>
        <end position="161"/>
    </location>
</feature>
<dbReference type="GO" id="GO:0005743">
    <property type="term" value="C:mitochondrial inner membrane"/>
    <property type="evidence" value="ECO:0007669"/>
    <property type="project" value="UniProtKB-SubCell"/>
</dbReference>
<dbReference type="AlphaFoldDB" id="A0A0A8L372"/>
<dbReference type="PROSITE" id="PS51808">
    <property type="entry name" value="CHCH"/>
    <property type="match status" value="1"/>
</dbReference>
<feature type="compositionally biased region" description="Low complexity" evidence="19">
    <location>
        <begin position="312"/>
        <end position="322"/>
    </location>
</feature>
<evidence type="ECO:0000256" key="13">
    <source>
        <dbReference type="ARBA" id="ARBA00023010"/>
    </source>
</evidence>
<evidence type="ECO:0000256" key="16">
    <source>
        <dbReference type="ARBA" id="ARBA00023157"/>
    </source>
</evidence>
<dbReference type="EMBL" id="CCBQ010000025">
    <property type="protein sequence ID" value="CDO93509.1"/>
    <property type="molecule type" value="Genomic_DNA"/>
</dbReference>
<evidence type="ECO:0000256" key="15">
    <source>
        <dbReference type="ARBA" id="ARBA00023136"/>
    </source>
</evidence>
<sequence>MFRVAAQTTRRFAFRAVKQARFYSAHPPSGAGSSSSLNKTALMLAAFTTVGAVYVSEGCPTLIKGKAAIGEFSEGAPSVGSSEQTQAVSEQSKEEDESPVSAQEEGAEPVNTPENEITYSEEKAGDLASKQEVQPEPEQPEQPEPEQAQPEQTDEPEQEGEQQEHSKAVLHESSPAEAEPIDEAELSAEEAKEVASISGGSTEQGTTATAAATGVKGEQKSEQQTAYNPETGEINWDCPCLGGMAYGPCGEEFKSAFSCFVYSEADPKGIDCVEKFSTMQTCFRKYPEYYAEQIKDEEEASAEASKQEDKTTTAASTATSTTEVQTENAVFEPVLEKYVEENPQLEETPEAAPVTPTGGDKE</sequence>
<accession>A0A0A8L372</accession>
<dbReference type="PANTHER" id="PTHR21622">
    <property type="entry name" value="COILED-COIL-HELIX-COILED-COIL-HELIX DOMAIN CONTAINING 4"/>
    <property type="match status" value="1"/>
</dbReference>
<evidence type="ECO:0000256" key="1">
    <source>
        <dbReference type="ARBA" id="ARBA00001947"/>
    </source>
</evidence>
<evidence type="ECO:0000259" key="20">
    <source>
        <dbReference type="SMART" id="SM01227"/>
    </source>
</evidence>
<evidence type="ECO:0000256" key="19">
    <source>
        <dbReference type="SAM" id="MobiDB-lite"/>
    </source>
</evidence>
<keyword evidence="7" id="KW-0999">Mitochondrion inner membrane</keyword>
<evidence type="ECO:0000256" key="4">
    <source>
        <dbReference type="ARBA" id="ARBA00013714"/>
    </source>
</evidence>
<feature type="domain" description="GCK" evidence="20">
    <location>
        <begin position="236"/>
        <end position="308"/>
    </location>
</feature>
<keyword evidence="16" id="KW-1015">Disulfide bond</keyword>
<organism evidence="21 22">
    <name type="scientific">Kluyveromyces dobzhanskii CBS 2104</name>
    <dbReference type="NCBI Taxonomy" id="1427455"/>
    <lineage>
        <taxon>Eukaryota</taxon>
        <taxon>Fungi</taxon>
        <taxon>Dikarya</taxon>
        <taxon>Ascomycota</taxon>
        <taxon>Saccharomycotina</taxon>
        <taxon>Saccharomycetes</taxon>
        <taxon>Saccharomycetales</taxon>
        <taxon>Saccharomycetaceae</taxon>
        <taxon>Kluyveromyces</taxon>
    </lineage>
</organism>
<evidence type="ECO:0000256" key="8">
    <source>
        <dbReference type="ARBA" id="ARBA00022927"/>
    </source>
</evidence>
<evidence type="ECO:0000313" key="22">
    <source>
        <dbReference type="Proteomes" id="UP000031516"/>
    </source>
</evidence>
<evidence type="ECO:0000256" key="9">
    <source>
        <dbReference type="ARBA" id="ARBA00022946"/>
    </source>
</evidence>
<keyword evidence="9" id="KW-0809">Transit peptide</keyword>
<feature type="compositionally biased region" description="Acidic residues" evidence="19">
    <location>
        <begin position="179"/>
        <end position="188"/>
    </location>
</feature>
<evidence type="ECO:0000256" key="6">
    <source>
        <dbReference type="ARBA" id="ARBA00022692"/>
    </source>
</evidence>
<evidence type="ECO:0000256" key="18">
    <source>
        <dbReference type="ARBA" id="ARBA00033150"/>
    </source>
</evidence>
<evidence type="ECO:0000256" key="7">
    <source>
        <dbReference type="ARBA" id="ARBA00022792"/>
    </source>
</evidence>
<keyword evidence="11" id="KW-1133">Transmembrane helix</keyword>
<dbReference type="Proteomes" id="UP000031516">
    <property type="component" value="Unassembled WGS sequence"/>
</dbReference>
<name>A0A0A8L372_9SACH</name>
<feature type="compositionally biased region" description="Polar residues" evidence="19">
    <location>
        <begin position="79"/>
        <end position="90"/>
    </location>
</feature>
<keyword evidence="17" id="KW-0676">Redox-active center</keyword>
<dbReference type="SMART" id="SM01227">
    <property type="entry name" value="GCK"/>
    <property type="match status" value="1"/>
</dbReference>
<keyword evidence="10" id="KW-0735">Signal-anchor</keyword>
<comment type="subcellular location">
    <subcellularLocation>
        <location evidence="3">Mitochondrion inner membrane</location>
        <topology evidence="3">Single-pass type II membrane protein</topology>
        <orientation evidence="3">Intermembrane side</orientation>
    </subcellularLocation>
</comment>
<evidence type="ECO:0000256" key="3">
    <source>
        <dbReference type="ARBA" id="ARBA00004164"/>
    </source>
</evidence>
<dbReference type="GO" id="GO:0045041">
    <property type="term" value="P:protein import into mitochondrial intermembrane space"/>
    <property type="evidence" value="ECO:0007669"/>
    <property type="project" value="InterPro"/>
</dbReference>
<comment type="caution">
    <text evidence="21">The sequence shown here is derived from an EMBL/GenBank/DDBJ whole genome shotgun (WGS) entry which is preliminary data.</text>
</comment>
<dbReference type="OrthoDB" id="7481291at2759"/>
<keyword evidence="12" id="KW-0560">Oxidoreductase</keyword>
<keyword evidence="22" id="KW-1185">Reference proteome</keyword>
<dbReference type="InterPro" id="IPR012891">
    <property type="entry name" value="GCK_dom"/>
</dbReference>
<dbReference type="PANTHER" id="PTHR21622:SF0">
    <property type="entry name" value="COILED-COIL-HELIX-COILED-COIL-HELIX DOMAIN CONTAINING 4"/>
    <property type="match status" value="1"/>
</dbReference>
<evidence type="ECO:0000256" key="12">
    <source>
        <dbReference type="ARBA" id="ARBA00023002"/>
    </source>
</evidence>
<protein>
    <recommendedName>
        <fullName evidence="4">Mitochondrial intermembrane space import and assembly protein 40</fullName>
    </recommendedName>
    <alternativeName>
        <fullName evidence="18">Mitochondrial import inner membrane translocase TIM40</fullName>
    </alternativeName>
</protein>
<evidence type="ECO:0000256" key="17">
    <source>
        <dbReference type="ARBA" id="ARBA00023284"/>
    </source>
</evidence>
<evidence type="ECO:0000256" key="5">
    <source>
        <dbReference type="ARBA" id="ARBA00022448"/>
    </source>
</evidence>
<comment type="cofactor">
    <cofactor evidence="1">
        <name>Zn(2+)</name>
        <dbReference type="ChEBI" id="CHEBI:29105"/>
    </cofactor>
</comment>
<evidence type="ECO:0000256" key="10">
    <source>
        <dbReference type="ARBA" id="ARBA00022968"/>
    </source>
</evidence>
<keyword evidence="15" id="KW-0472">Membrane</keyword>
<keyword evidence="6" id="KW-0812">Transmembrane</keyword>
<evidence type="ECO:0000256" key="2">
    <source>
        <dbReference type="ARBA" id="ARBA00001973"/>
    </source>
</evidence>
<keyword evidence="5" id="KW-0813">Transport</keyword>
<reference evidence="21 22" key="1">
    <citation type="submission" date="2014-03" db="EMBL/GenBank/DDBJ databases">
        <title>The genome of Kluyveromyces dobzhanskii.</title>
        <authorList>
            <person name="Nystedt B."/>
            <person name="Astrom S."/>
        </authorList>
    </citation>
    <scope>NUCLEOTIDE SEQUENCE [LARGE SCALE GENOMIC DNA]</scope>
    <source>
        <strain evidence="21 22">CBS 2104</strain>
    </source>
</reference>
<dbReference type="GO" id="GO:0005758">
    <property type="term" value="C:mitochondrial intermembrane space"/>
    <property type="evidence" value="ECO:0007669"/>
    <property type="project" value="TreeGrafter"/>
</dbReference>
<dbReference type="Gene3D" id="1.10.287.2900">
    <property type="match status" value="1"/>
</dbReference>
<evidence type="ECO:0000313" key="21">
    <source>
        <dbReference type="EMBL" id="CDO93509.1"/>
    </source>
</evidence>
<evidence type="ECO:0000256" key="14">
    <source>
        <dbReference type="ARBA" id="ARBA00023128"/>
    </source>
</evidence>
<dbReference type="InterPro" id="IPR039289">
    <property type="entry name" value="CHCHD4"/>
</dbReference>
<evidence type="ECO:0000256" key="11">
    <source>
        <dbReference type="ARBA" id="ARBA00022989"/>
    </source>
</evidence>
<keyword evidence="14" id="KW-0496">Mitochondrion</keyword>
<keyword evidence="8" id="KW-0653">Protein transport</keyword>
<comment type="cofactor">
    <cofactor evidence="2">
        <name>Cu(2+)</name>
        <dbReference type="ChEBI" id="CHEBI:29036"/>
    </cofactor>
</comment>
<proteinExistence type="predicted"/>
<feature type="region of interest" description="Disordered" evidence="19">
    <location>
        <begin position="296"/>
        <end position="362"/>
    </location>
</feature>
<gene>
    <name evidence="21" type="ORF">KLDO_g1806</name>
</gene>
<feature type="region of interest" description="Disordered" evidence="19">
    <location>
        <begin position="74"/>
        <end position="233"/>
    </location>
</feature>
<dbReference type="FunFam" id="1.10.287.2900:FF:000002">
    <property type="entry name" value="Mitochondrial intermembrane space import and assembly protein"/>
    <property type="match status" value="1"/>
</dbReference>
<keyword evidence="13" id="KW-0811">Translocation</keyword>
<dbReference type="GO" id="GO:0015035">
    <property type="term" value="F:protein-disulfide reductase activity"/>
    <property type="evidence" value="ECO:0007669"/>
    <property type="project" value="InterPro"/>
</dbReference>